<dbReference type="SUPFAM" id="SSF48350">
    <property type="entry name" value="GTPase activation domain, GAP"/>
    <property type="match status" value="1"/>
</dbReference>
<feature type="compositionally biased region" description="Basic residues" evidence="1">
    <location>
        <begin position="199"/>
        <end position="208"/>
    </location>
</feature>
<dbReference type="AlphaFoldDB" id="A0A6A6RJ85"/>
<feature type="compositionally biased region" description="Polar residues" evidence="1">
    <location>
        <begin position="323"/>
        <end position="337"/>
    </location>
</feature>
<name>A0A6A6RJ85_9PLEO</name>
<dbReference type="EMBL" id="MU006928">
    <property type="protein sequence ID" value="KAF2634024.1"/>
    <property type="molecule type" value="Genomic_DNA"/>
</dbReference>
<feature type="region of interest" description="Disordered" evidence="1">
    <location>
        <begin position="171"/>
        <end position="238"/>
    </location>
</feature>
<organism evidence="2 3">
    <name type="scientific">Massarina eburnea CBS 473.64</name>
    <dbReference type="NCBI Taxonomy" id="1395130"/>
    <lineage>
        <taxon>Eukaryota</taxon>
        <taxon>Fungi</taxon>
        <taxon>Dikarya</taxon>
        <taxon>Ascomycota</taxon>
        <taxon>Pezizomycotina</taxon>
        <taxon>Dothideomycetes</taxon>
        <taxon>Pleosporomycetidae</taxon>
        <taxon>Pleosporales</taxon>
        <taxon>Massarineae</taxon>
        <taxon>Massarinaceae</taxon>
        <taxon>Massarina</taxon>
    </lineage>
</organism>
<evidence type="ECO:0000313" key="3">
    <source>
        <dbReference type="Proteomes" id="UP000799753"/>
    </source>
</evidence>
<protein>
    <submittedName>
        <fullName evidence="2">Uncharacterized protein</fullName>
    </submittedName>
</protein>
<dbReference type="OrthoDB" id="775356at2759"/>
<feature type="compositionally biased region" description="Basic and acidic residues" evidence="1">
    <location>
        <begin position="502"/>
        <end position="517"/>
    </location>
</feature>
<evidence type="ECO:0000313" key="2">
    <source>
        <dbReference type="EMBL" id="KAF2634024.1"/>
    </source>
</evidence>
<feature type="compositionally biased region" description="Polar residues" evidence="1">
    <location>
        <begin position="176"/>
        <end position="195"/>
    </location>
</feature>
<feature type="compositionally biased region" description="Basic and acidic residues" evidence="1">
    <location>
        <begin position="475"/>
        <end position="486"/>
    </location>
</feature>
<feature type="region of interest" description="Disordered" evidence="1">
    <location>
        <begin position="250"/>
        <end position="302"/>
    </location>
</feature>
<sequence length="517" mass="56225">MSNFGTKEAWMEPMNAFLTTHRLEFKTYLDSLCGISTTTSPAPHIPPSYSTPLAILQRLPPTSREGFPSLPYLVDHARNFAALVDLWLDNTQSSAENIRSTDGDLLNFHKICVALRERTGDCLNRAERAERPSSTLSVKWEELVEQLQGSASFQAGRGAATKSLRAAIKEEGRESLPTSPNFDEQIESSATTTPINMKPTHRSKRHHQSNSISASATSLSSITSAQTTPNANTTPFSPKARVGYALSLPDTTSQSASTTASASVSDGEITPPRSSDGLHMAPPPSYPHTHTHPSGSTSSFHYVNPNLHINPMPTPSAMAMSGAFSNMPHSAGRQSYDASDGGSMQEEDATTALPAFSEKSSGTTKDRKGGFRGVLPFNRKRKDKDKDRDKEKEKEEKKERKGKDKERKKDRGREERGGRDEDLIRSRDRSSERNIDPGPPPAHPSSATWHGHHGRGGSALGEYASHSSLRGWAAGDRDRVGERERMPVPTSGLAAGPVSGASEREQGREGRDGDAQF</sequence>
<feature type="compositionally biased region" description="Low complexity" evidence="1">
    <location>
        <begin position="251"/>
        <end position="265"/>
    </location>
</feature>
<dbReference type="Gene3D" id="1.10.506.10">
    <property type="entry name" value="GTPase Activation - p120gap, domain 1"/>
    <property type="match status" value="1"/>
</dbReference>
<evidence type="ECO:0000256" key="1">
    <source>
        <dbReference type="SAM" id="MobiDB-lite"/>
    </source>
</evidence>
<feature type="compositionally biased region" description="Basic and acidic residues" evidence="1">
    <location>
        <begin position="384"/>
        <end position="435"/>
    </location>
</feature>
<reference evidence="2" key="1">
    <citation type="journal article" date="2020" name="Stud. Mycol.">
        <title>101 Dothideomycetes genomes: a test case for predicting lifestyles and emergence of pathogens.</title>
        <authorList>
            <person name="Haridas S."/>
            <person name="Albert R."/>
            <person name="Binder M."/>
            <person name="Bloem J."/>
            <person name="Labutti K."/>
            <person name="Salamov A."/>
            <person name="Andreopoulos B."/>
            <person name="Baker S."/>
            <person name="Barry K."/>
            <person name="Bills G."/>
            <person name="Bluhm B."/>
            <person name="Cannon C."/>
            <person name="Castanera R."/>
            <person name="Culley D."/>
            <person name="Daum C."/>
            <person name="Ezra D."/>
            <person name="Gonzalez J."/>
            <person name="Henrissat B."/>
            <person name="Kuo A."/>
            <person name="Liang C."/>
            <person name="Lipzen A."/>
            <person name="Lutzoni F."/>
            <person name="Magnuson J."/>
            <person name="Mondo S."/>
            <person name="Nolan M."/>
            <person name="Ohm R."/>
            <person name="Pangilinan J."/>
            <person name="Park H.-J."/>
            <person name="Ramirez L."/>
            <person name="Alfaro M."/>
            <person name="Sun H."/>
            <person name="Tritt A."/>
            <person name="Yoshinaga Y."/>
            <person name="Zwiers L.-H."/>
            <person name="Turgeon B."/>
            <person name="Goodwin S."/>
            <person name="Spatafora J."/>
            <person name="Crous P."/>
            <person name="Grigoriev I."/>
        </authorList>
    </citation>
    <scope>NUCLEOTIDE SEQUENCE</scope>
    <source>
        <strain evidence="2">CBS 473.64</strain>
    </source>
</reference>
<keyword evidence="3" id="KW-1185">Reference proteome</keyword>
<feature type="compositionally biased region" description="Low complexity" evidence="1">
    <location>
        <begin position="209"/>
        <end position="228"/>
    </location>
</feature>
<dbReference type="InterPro" id="IPR008936">
    <property type="entry name" value="Rho_GTPase_activation_prot"/>
</dbReference>
<accession>A0A6A6RJ85</accession>
<feature type="region of interest" description="Disordered" evidence="1">
    <location>
        <begin position="320"/>
        <end position="517"/>
    </location>
</feature>
<proteinExistence type="predicted"/>
<gene>
    <name evidence="2" type="ORF">P280DRAFT_524538</name>
</gene>
<dbReference type="Proteomes" id="UP000799753">
    <property type="component" value="Unassembled WGS sequence"/>
</dbReference>